<dbReference type="Proteomes" id="UP000789572">
    <property type="component" value="Unassembled WGS sequence"/>
</dbReference>
<dbReference type="AlphaFoldDB" id="A0A9N9BYP7"/>
<feature type="non-terminal residue" evidence="1">
    <location>
        <position position="1"/>
    </location>
</feature>
<dbReference type="EMBL" id="CAJVPJ010001214">
    <property type="protein sequence ID" value="CAG8581400.1"/>
    <property type="molecule type" value="Genomic_DNA"/>
</dbReference>
<comment type="caution">
    <text evidence="1">The sequence shown here is derived from an EMBL/GenBank/DDBJ whole genome shotgun (WGS) entry which is preliminary data.</text>
</comment>
<evidence type="ECO:0000313" key="2">
    <source>
        <dbReference type="Proteomes" id="UP000789572"/>
    </source>
</evidence>
<protein>
    <submittedName>
        <fullName evidence="1">8541_t:CDS:1</fullName>
    </submittedName>
</protein>
<accession>A0A9N9BYP7</accession>
<sequence>SKLDQTLDKLVDMFKKLSLRSEDNKHRKRHHGIFHSIPHMPPIPRRYDFSKNNRASKIKKYPKVDLGDGCGRLSIKTHLNNIWKSVYSIENDIEYGIFEKLRIIECELSCINKVKLPWIKSETETNSFSSDSESTDSDWYDLNPIKSRKNRVHIKKKKVVSPIRKHRGNKLRNKAY</sequence>
<evidence type="ECO:0000313" key="1">
    <source>
        <dbReference type="EMBL" id="CAG8581400.1"/>
    </source>
</evidence>
<proteinExistence type="predicted"/>
<organism evidence="1 2">
    <name type="scientific">Paraglomus occultum</name>
    <dbReference type="NCBI Taxonomy" id="144539"/>
    <lineage>
        <taxon>Eukaryota</taxon>
        <taxon>Fungi</taxon>
        <taxon>Fungi incertae sedis</taxon>
        <taxon>Mucoromycota</taxon>
        <taxon>Glomeromycotina</taxon>
        <taxon>Glomeromycetes</taxon>
        <taxon>Paraglomerales</taxon>
        <taxon>Paraglomeraceae</taxon>
        <taxon>Paraglomus</taxon>
    </lineage>
</organism>
<name>A0A9N9BYP7_9GLOM</name>
<keyword evidence="2" id="KW-1185">Reference proteome</keyword>
<gene>
    <name evidence="1" type="ORF">POCULU_LOCUS6508</name>
</gene>
<reference evidence="1" key="1">
    <citation type="submission" date="2021-06" db="EMBL/GenBank/DDBJ databases">
        <authorList>
            <person name="Kallberg Y."/>
            <person name="Tangrot J."/>
            <person name="Rosling A."/>
        </authorList>
    </citation>
    <scope>NUCLEOTIDE SEQUENCE</scope>
    <source>
        <strain evidence="1">IA702</strain>
    </source>
</reference>